<reference evidence="6" key="1">
    <citation type="submission" date="2016-10" db="EMBL/GenBank/DDBJ databases">
        <authorList>
            <person name="Varghese N."/>
            <person name="Submissions S."/>
        </authorList>
    </citation>
    <scope>NUCLEOTIDE SEQUENCE [LARGE SCALE GENOMIC DNA]</scope>
    <source>
        <strain evidence="6">DSM 45245</strain>
    </source>
</reference>
<organism evidence="5 6">
    <name type="scientific">Micromonospora pattaloongensis</name>
    <dbReference type="NCBI Taxonomy" id="405436"/>
    <lineage>
        <taxon>Bacteria</taxon>
        <taxon>Bacillati</taxon>
        <taxon>Actinomycetota</taxon>
        <taxon>Actinomycetes</taxon>
        <taxon>Micromonosporales</taxon>
        <taxon>Micromonosporaceae</taxon>
        <taxon>Micromonospora</taxon>
    </lineage>
</organism>
<sequence>MSGPLPANDRQPLMKKAFASLPWTRPRGGERPHVIYLAIGFPPAAKSCAYRMRETANQFCALGWDVTVITICDEAWEREYGLDHTLSESVDPRVNVVKLPLIRQDLETDIRAFSESRALNPGGWISELRKREQKVFPEPVFGGWRFALEKAIVKVHRDHPADLLVTSCAPYVNLAATWKLWEEHKVPYVIDFRDGWSVDVIGGGEAFARESVSGRWESRVLEQAIAVWCVNDPIAGFYRDRYPHLADRVHVVRNGYDEDSLPAISGRAPDPAAGLTFGYLGSVNFPPDFLDAVLTGWRIARAEDPLLARSRFEVRGHIGAGPMREANRHMDLLKAAAPDNVTFGGPVPKSSLAATYGSWDALVLMLVGGRFVTSGKVYEFMATGLPIVSAHDVDHDASNVLAGHPLWTGAVGLEPQRLALSFIEAGRMAVKATEADRAEARTLARRFARPAVLAPAVRHLAELVRPGTGTPGAAVQPATASTGDSRP</sequence>
<dbReference type="GO" id="GO:0016757">
    <property type="term" value="F:glycosyltransferase activity"/>
    <property type="evidence" value="ECO:0007669"/>
    <property type="project" value="UniProtKB-KW"/>
</dbReference>
<feature type="region of interest" description="Disordered" evidence="3">
    <location>
        <begin position="465"/>
        <end position="487"/>
    </location>
</feature>
<dbReference type="InterPro" id="IPR028098">
    <property type="entry name" value="Glyco_trans_4-like_N"/>
</dbReference>
<feature type="compositionally biased region" description="Polar residues" evidence="3">
    <location>
        <begin position="478"/>
        <end position="487"/>
    </location>
</feature>
<name>A0A1H3SIS6_9ACTN</name>
<keyword evidence="1" id="KW-0328">Glycosyltransferase</keyword>
<evidence type="ECO:0000256" key="3">
    <source>
        <dbReference type="SAM" id="MobiDB-lite"/>
    </source>
</evidence>
<evidence type="ECO:0000313" key="6">
    <source>
        <dbReference type="Proteomes" id="UP000242415"/>
    </source>
</evidence>
<dbReference type="Proteomes" id="UP000242415">
    <property type="component" value="Unassembled WGS sequence"/>
</dbReference>
<dbReference type="SUPFAM" id="SSF53756">
    <property type="entry name" value="UDP-Glycosyltransferase/glycogen phosphorylase"/>
    <property type="match status" value="1"/>
</dbReference>
<dbReference type="EMBL" id="FNPH01000012">
    <property type="protein sequence ID" value="SDZ37963.1"/>
    <property type="molecule type" value="Genomic_DNA"/>
</dbReference>
<dbReference type="Gene3D" id="3.40.50.2000">
    <property type="entry name" value="Glycogen Phosphorylase B"/>
    <property type="match status" value="2"/>
</dbReference>
<keyword evidence="2 5" id="KW-0808">Transferase</keyword>
<evidence type="ECO:0000259" key="4">
    <source>
        <dbReference type="Pfam" id="PF13579"/>
    </source>
</evidence>
<proteinExistence type="predicted"/>
<dbReference type="STRING" id="405436.SAMN05444365_11219"/>
<evidence type="ECO:0000313" key="5">
    <source>
        <dbReference type="EMBL" id="SDZ37963.1"/>
    </source>
</evidence>
<feature type="domain" description="Glycosyltransferase subfamily 4-like N-terminal" evidence="4">
    <location>
        <begin position="50"/>
        <end position="255"/>
    </location>
</feature>
<keyword evidence="6" id="KW-1185">Reference proteome</keyword>
<evidence type="ECO:0000256" key="1">
    <source>
        <dbReference type="ARBA" id="ARBA00022676"/>
    </source>
</evidence>
<dbReference type="Pfam" id="PF13579">
    <property type="entry name" value="Glyco_trans_4_4"/>
    <property type="match status" value="1"/>
</dbReference>
<protein>
    <submittedName>
        <fullName evidence="5">Glycosyltransferase involved in cell wall bisynthesis</fullName>
    </submittedName>
</protein>
<evidence type="ECO:0000256" key="2">
    <source>
        <dbReference type="ARBA" id="ARBA00022679"/>
    </source>
</evidence>
<accession>A0A1H3SIS6</accession>
<gene>
    <name evidence="5" type="ORF">SAMN05444365_11219</name>
</gene>
<dbReference type="AlphaFoldDB" id="A0A1H3SIS6"/>